<name>A0AAD4N0I1_9BILA</name>
<evidence type="ECO:0000256" key="4">
    <source>
        <dbReference type="ARBA" id="ARBA00023040"/>
    </source>
</evidence>
<dbReference type="Proteomes" id="UP001201812">
    <property type="component" value="Unassembled WGS sequence"/>
</dbReference>
<keyword evidence="11" id="KW-1185">Reference proteome</keyword>
<dbReference type="PANTHER" id="PTHR24243">
    <property type="entry name" value="G-PROTEIN COUPLED RECEPTOR"/>
    <property type="match status" value="1"/>
</dbReference>
<feature type="transmembrane region" description="Helical" evidence="8">
    <location>
        <begin position="419"/>
        <end position="442"/>
    </location>
</feature>
<feature type="transmembrane region" description="Helical" evidence="8">
    <location>
        <begin position="300"/>
        <end position="320"/>
    </location>
</feature>
<gene>
    <name evidence="10" type="ORF">DdX_12371</name>
</gene>
<keyword evidence="4" id="KW-0297">G-protein coupled receptor</keyword>
<evidence type="ECO:0000256" key="1">
    <source>
        <dbReference type="ARBA" id="ARBA00004141"/>
    </source>
</evidence>
<evidence type="ECO:0000259" key="9">
    <source>
        <dbReference type="PROSITE" id="PS50262"/>
    </source>
</evidence>
<dbReference type="InterPro" id="IPR017452">
    <property type="entry name" value="GPCR_Rhodpsn_7TM"/>
</dbReference>
<evidence type="ECO:0000256" key="6">
    <source>
        <dbReference type="ARBA" id="ARBA00023170"/>
    </source>
</evidence>
<feature type="transmembrane region" description="Helical" evidence="8">
    <location>
        <begin position="241"/>
        <end position="261"/>
    </location>
</feature>
<dbReference type="PROSITE" id="PS50262">
    <property type="entry name" value="G_PROTEIN_RECEP_F1_2"/>
    <property type="match status" value="1"/>
</dbReference>
<keyword evidence="7" id="KW-0807">Transducer</keyword>
<evidence type="ECO:0000256" key="3">
    <source>
        <dbReference type="ARBA" id="ARBA00022989"/>
    </source>
</evidence>
<keyword evidence="6 10" id="KW-0675">Receptor</keyword>
<feature type="transmembrane region" description="Helical" evidence="8">
    <location>
        <begin position="160"/>
        <end position="179"/>
    </location>
</feature>
<evidence type="ECO:0000313" key="11">
    <source>
        <dbReference type="Proteomes" id="UP001201812"/>
    </source>
</evidence>
<dbReference type="EMBL" id="JAKKPZ010000040">
    <property type="protein sequence ID" value="KAI1707536.1"/>
    <property type="molecule type" value="Genomic_DNA"/>
</dbReference>
<dbReference type="SMART" id="SM01381">
    <property type="entry name" value="7TM_GPCR_Srsx"/>
    <property type="match status" value="1"/>
</dbReference>
<comment type="caution">
    <text evidence="10">The sequence shown here is derived from an EMBL/GenBank/DDBJ whole genome shotgun (WGS) entry which is preliminary data.</text>
</comment>
<dbReference type="GO" id="GO:0005886">
    <property type="term" value="C:plasma membrane"/>
    <property type="evidence" value="ECO:0007669"/>
    <property type="project" value="TreeGrafter"/>
</dbReference>
<evidence type="ECO:0000313" key="10">
    <source>
        <dbReference type="EMBL" id="KAI1707536.1"/>
    </source>
</evidence>
<accession>A0AAD4N0I1</accession>
<reference evidence="10" key="1">
    <citation type="submission" date="2022-01" db="EMBL/GenBank/DDBJ databases">
        <title>Genome Sequence Resource for Two Populations of Ditylenchus destructor, the Migratory Endoparasitic Phytonematode.</title>
        <authorList>
            <person name="Zhang H."/>
            <person name="Lin R."/>
            <person name="Xie B."/>
        </authorList>
    </citation>
    <scope>NUCLEOTIDE SEQUENCE</scope>
    <source>
        <strain evidence="10">BazhouSP</strain>
    </source>
</reference>
<dbReference type="Pfam" id="PF00001">
    <property type="entry name" value="7tm_1"/>
    <property type="match status" value="1"/>
</dbReference>
<feature type="transmembrane region" description="Helical" evidence="8">
    <location>
        <begin position="124"/>
        <end position="148"/>
    </location>
</feature>
<feature type="domain" description="G-protein coupled receptors family 1 profile" evidence="9">
    <location>
        <begin position="140"/>
        <end position="439"/>
    </location>
</feature>
<evidence type="ECO:0000256" key="2">
    <source>
        <dbReference type="ARBA" id="ARBA00022692"/>
    </source>
</evidence>
<evidence type="ECO:0000256" key="7">
    <source>
        <dbReference type="ARBA" id="ARBA00023224"/>
    </source>
</evidence>
<dbReference type="SUPFAM" id="SSF81321">
    <property type="entry name" value="Family A G protein-coupled receptor-like"/>
    <property type="match status" value="1"/>
</dbReference>
<dbReference type="PANTHER" id="PTHR24243:SF208">
    <property type="entry name" value="PYROKININ-1 RECEPTOR"/>
    <property type="match status" value="1"/>
</dbReference>
<proteinExistence type="predicted"/>
<dbReference type="PRINTS" id="PR00237">
    <property type="entry name" value="GPCRRHODOPSN"/>
</dbReference>
<keyword evidence="3 8" id="KW-1133">Transmembrane helix</keyword>
<keyword evidence="5 8" id="KW-0472">Membrane</keyword>
<keyword evidence="2 8" id="KW-0812">Transmembrane</keyword>
<dbReference type="Gene3D" id="1.20.1070.10">
    <property type="entry name" value="Rhodopsin 7-helix transmembrane proteins"/>
    <property type="match status" value="1"/>
</dbReference>
<feature type="transmembrane region" description="Helical" evidence="8">
    <location>
        <begin position="379"/>
        <end position="399"/>
    </location>
</feature>
<comment type="subcellular location">
    <subcellularLocation>
        <location evidence="1">Membrane</location>
        <topology evidence="1">Multi-pass membrane protein</topology>
    </subcellularLocation>
</comment>
<sequence>MSDAMDALVQSSTPTAWLPSTSTGIIGTSFGGMNIDPESQQALLQFSRLRLRLDNGSEVPATSLDLSTLRSYCDSHAAVAGFAKFLLQVVHASRSGPNYYNTGSRLEFMGTESGINIEISQAQLILTLIFLVVGILGIFGNLLTVIVICKSPSLHTHTNYLLANLALSDMLLILVGVPFDLFYLWRRKNAPAFDGFCELTSISISWFTFNSILAIVALTAERLVAIRYPFSLRSWFHRRTVIAVIVGGWIISLFPSLYIGLQFKPVMKDFCGNNHKMENGWGSCDFVGWNAIQFDYTFELMLLLTFILPVLFIVHCYILILHTLNEASSCTHLTHVPLTNRRSSTSSATFEENNNCMLTRQAQSRSSGQLKSQKAHKTVLKMLVIISVVFFICYLPYHLERLIVKYTRQECHKSTICRLLYPITGLLQYISATFNPLIYILMSRRFRLEIKRLMTRKLSLGRIPPEQRRLSLKPNLHDNNNLYHCNLNHH</sequence>
<feature type="transmembrane region" description="Helical" evidence="8">
    <location>
        <begin position="199"/>
        <end position="220"/>
    </location>
</feature>
<dbReference type="AlphaFoldDB" id="A0AAD4N0I1"/>
<evidence type="ECO:0000256" key="5">
    <source>
        <dbReference type="ARBA" id="ARBA00023136"/>
    </source>
</evidence>
<dbReference type="InterPro" id="IPR000276">
    <property type="entry name" value="GPCR_Rhodpsn"/>
</dbReference>
<dbReference type="GO" id="GO:0008188">
    <property type="term" value="F:neuropeptide receptor activity"/>
    <property type="evidence" value="ECO:0007669"/>
    <property type="project" value="TreeGrafter"/>
</dbReference>
<evidence type="ECO:0000256" key="8">
    <source>
        <dbReference type="SAM" id="Phobius"/>
    </source>
</evidence>
<protein>
    <submittedName>
        <fullName evidence="10">7 transmembrane receptor (Rhodopsin family) domain-containing protein</fullName>
    </submittedName>
</protein>
<organism evidence="10 11">
    <name type="scientific">Ditylenchus destructor</name>
    <dbReference type="NCBI Taxonomy" id="166010"/>
    <lineage>
        <taxon>Eukaryota</taxon>
        <taxon>Metazoa</taxon>
        <taxon>Ecdysozoa</taxon>
        <taxon>Nematoda</taxon>
        <taxon>Chromadorea</taxon>
        <taxon>Rhabditida</taxon>
        <taxon>Tylenchina</taxon>
        <taxon>Tylenchomorpha</taxon>
        <taxon>Sphaerularioidea</taxon>
        <taxon>Anguinidae</taxon>
        <taxon>Anguininae</taxon>
        <taxon>Ditylenchus</taxon>
    </lineage>
</organism>